<dbReference type="STRING" id="314283.MED297_13477"/>
<evidence type="ECO:0000313" key="11">
    <source>
        <dbReference type="EMBL" id="EAR10237.1"/>
    </source>
</evidence>
<dbReference type="Pfam" id="PF14579">
    <property type="entry name" value="HHH_6"/>
    <property type="match status" value="1"/>
</dbReference>
<gene>
    <name evidence="11" type="ORF">MED297_13477</name>
</gene>
<evidence type="ECO:0000313" key="12">
    <source>
        <dbReference type="Proteomes" id="UP000005953"/>
    </source>
</evidence>
<dbReference type="Gene3D" id="3.20.20.140">
    <property type="entry name" value="Metal-dependent hydrolases"/>
    <property type="match status" value="1"/>
</dbReference>
<dbReference type="InterPro" id="IPR004805">
    <property type="entry name" value="DnaE2/DnaE/PolC"/>
</dbReference>
<keyword evidence="7" id="KW-0235">DNA replication</keyword>
<evidence type="ECO:0000256" key="3">
    <source>
        <dbReference type="ARBA" id="ARBA00019114"/>
    </source>
</evidence>
<dbReference type="Gene3D" id="1.10.150.870">
    <property type="match status" value="1"/>
</dbReference>
<evidence type="ECO:0000256" key="4">
    <source>
        <dbReference type="ARBA" id="ARBA00022490"/>
    </source>
</evidence>
<protein>
    <recommendedName>
        <fullName evidence="3">DNA polymerase III subunit alpha</fullName>
        <ecNumber evidence="2">2.7.7.7</ecNumber>
    </recommendedName>
</protein>
<dbReference type="PANTHER" id="PTHR32294">
    <property type="entry name" value="DNA POLYMERASE III SUBUNIT ALPHA"/>
    <property type="match status" value="1"/>
</dbReference>
<dbReference type="NCBIfam" id="TIGR00594">
    <property type="entry name" value="polc"/>
    <property type="match status" value="1"/>
</dbReference>
<comment type="catalytic activity">
    <reaction evidence="9">
        <text>DNA(n) + a 2'-deoxyribonucleoside 5'-triphosphate = DNA(n+1) + diphosphate</text>
        <dbReference type="Rhea" id="RHEA:22508"/>
        <dbReference type="Rhea" id="RHEA-COMP:17339"/>
        <dbReference type="Rhea" id="RHEA-COMP:17340"/>
        <dbReference type="ChEBI" id="CHEBI:33019"/>
        <dbReference type="ChEBI" id="CHEBI:61560"/>
        <dbReference type="ChEBI" id="CHEBI:173112"/>
        <dbReference type="EC" id="2.7.7.7"/>
    </reaction>
</comment>
<sequence>MTSFVHLRLHTEYSLTDGIVRIKDLINRASELEFPAVAVTDISNFFGLVKFYNGCLGAGIKPILGADLYIENPDDDNAPFLMTVLAMNETGYRNLTELISDGFQKNQKHDRAITRVEWLAEKNEGLIVLSGARLGDVGYALLRGNNDRAESLVQHWKSVFGDRYYLELQRTGRDQDESLVQGAVALGRKYGVPVVATNDVMFLTREDFEAHETRVCINDGVTIDDPKRPRRYAEEQYLKSSDEMTELFRDIPQALENSVLIAQRCSATVQLGKYFLPDYPVPEGLTMDDYFRQLSAEGLERRLAVALDPKQPDFEERRQQYFDRLKFELDIIIQMGFPGYFLIVMDFIRWGKNNGVPVGPGRGSGAGSLVAWVLDITDLDPIEYDLLFERFLNPERVSMPDFDVDFCMEGRERVINYVAETYGRQAVSQIVTFGTMAAKAVVRDVARVQGKPFGLADKLSKLIPPDPGMKLTKALDEVAELKEFLEEDEEAAEIWEMALKLEGITRQTGKHAGGVVIAPTKLTDFSPLLCEEDGTGLVTQYDKNDVEAAGLVKFDFLGLRTLTIIDWALKIINPRLEAQGKEPIDIAHIPLDDAASFELLQQAKTTAVFQLESRGMKDLVMRLQPDCLEDMIALVALFRPGPLQSGMVDNFINRKHGREELSYPDSQYQHEWLEPILAPTYGIILYQEQVMQIAQVLAGYTLGGADMLRRAMGKKKPEEMAKQRAIFEEGAIGKGVDGNLAMRIFDLVEKFAGYGFNKSHSAAYALVSYQTLWLKTHYPAAFMAATMSSELQNTEKVVIFVEECRQINIDVLPPDVNAGDYYFTVNEQDQIIYGLGAIKGVGEGPVEAIVNARRSGGPFKDLFDFCERIDPKKVNKRSIEALIKAGALDSIGPNRQLMLEATPDAVKTAEQSAANAAAGMMDMFGAIEAEETGDVYEPYAHVRESTLKIRLAGEKDTLGLYLTGHPIDEFENEVRQVATLRLGELDGSAEELKRARRGNIKTLAGLVMGVRTRQTQRGDTMAIVTLDDRTGRIEMTLFGDVYTEFKDLIVPDTVIVVEAEAGWDDYNDRPRIRAQRVYTLVEARQALIKGIEFRVQQEASRDFLNRLQPILRADLPEDQGCKVWIAYRNDRANGMIELGGDYRIPLEDEVLHQLKTEFGDDQYRFRY</sequence>
<accession>A4BCH1</accession>
<dbReference type="InterPro" id="IPR003141">
    <property type="entry name" value="Pol/His_phosphatase_N"/>
</dbReference>
<name>A4BCH1_9GAMM</name>
<dbReference type="InterPro" id="IPR004365">
    <property type="entry name" value="NA-bd_OB_tRNA"/>
</dbReference>
<dbReference type="Gene3D" id="1.10.10.1600">
    <property type="entry name" value="Bacterial DNA polymerase III alpha subunit, thumb domain"/>
    <property type="match status" value="1"/>
</dbReference>
<keyword evidence="6" id="KW-0548">Nucleotidyltransferase</keyword>
<dbReference type="Pfam" id="PF01336">
    <property type="entry name" value="tRNA_anti-codon"/>
    <property type="match status" value="1"/>
</dbReference>
<dbReference type="GO" id="GO:0005737">
    <property type="term" value="C:cytoplasm"/>
    <property type="evidence" value="ECO:0007669"/>
    <property type="project" value="UniProtKB-SubCell"/>
</dbReference>
<dbReference type="GO" id="GO:0008408">
    <property type="term" value="F:3'-5' exonuclease activity"/>
    <property type="evidence" value="ECO:0007669"/>
    <property type="project" value="InterPro"/>
</dbReference>
<dbReference type="NCBIfam" id="NF004226">
    <property type="entry name" value="PRK05673.1"/>
    <property type="match status" value="1"/>
</dbReference>
<keyword evidence="8" id="KW-0239">DNA-directed DNA polymerase</keyword>
<dbReference type="InterPro" id="IPR011708">
    <property type="entry name" value="DNA_pol3_alpha_NTPase_dom"/>
</dbReference>
<evidence type="ECO:0000256" key="8">
    <source>
        <dbReference type="ARBA" id="ARBA00022932"/>
    </source>
</evidence>
<dbReference type="SUPFAM" id="SSF89550">
    <property type="entry name" value="PHP domain-like"/>
    <property type="match status" value="1"/>
</dbReference>
<evidence type="ECO:0000259" key="10">
    <source>
        <dbReference type="SMART" id="SM00481"/>
    </source>
</evidence>
<keyword evidence="5" id="KW-0808">Transferase</keyword>
<dbReference type="InterPro" id="IPR016195">
    <property type="entry name" value="Pol/histidinol_Pase-like"/>
</dbReference>
<organism evidence="11 12">
    <name type="scientific">Reinekea blandensis MED297</name>
    <dbReference type="NCBI Taxonomy" id="314283"/>
    <lineage>
        <taxon>Bacteria</taxon>
        <taxon>Pseudomonadati</taxon>
        <taxon>Pseudomonadota</taxon>
        <taxon>Gammaproteobacteria</taxon>
        <taxon>Oceanospirillales</taxon>
        <taxon>Saccharospirillaceae</taxon>
        <taxon>Reinekea</taxon>
    </lineage>
</organism>
<dbReference type="RefSeq" id="WP_008042594.1">
    <property type="nucleotide sequence ID" value="NZ_CH724149.1"/>
</dbReference>
<dbReference type="PANTHER" id="PTHR32294:SF0">
    <property type="entry name" value="DNA POLYMERASE III SUBUNIT ALPHA"/>
    <property type="match status" value="1"/>
</dbReference>
<keyword evidence="4" id="KW-0963">Cytoplasm</keyword>
<dbReference type="AlphaFoldDB" id="A4BCH1"/>
<evidence type="ECO:0000256" key="9">
    <source>
        <dbReference type="ARBA" id="ARBA00049244"/>
    </source>
</evidence>
<dbReference type="CDD" id="cd04485">
    <property type="entry name" value="DnaE_OBF"/>
    <property type="match status" value="1"/>
</dbReference>
<proteinExistence type="predicted"/>
<keyword evidence="12" id="KW-1185">Reference proteome</keyword>
<evidence type="ECO:0000256" key="7">
    <source>
        <dbReference type="ARBA" id="ARBA00022705"/>
    </source>
</evidence>
<dbReference type="Pfam" id="PF02811">
    <property type="entry name" value="PHP"/>
    <property type="match status" value="1"/>
</dbReference>
<evidence type="ECO:0000256" key="5">
    <source>
        <dbReference type="ARBA" id="ARBA00022679"/>
    </source>
</evidence>
<reference evidence="11 12" key="1">
    <citation type="submission" date="2006-02" db="EMBL/GenBank/DDBJ databases">
        <authorList>
            <person name="Pinhassi J."/>
            <person name="Pedros-Alio C."/>
            <person name="Ferriera S."/>
            <person name="Johnson J."/>
            <person name="Kravitz S."/>
            <person name="Halpern A."/>
            <person name="Remington K."/>
            <person name="Beeson K."/>
            <person name="Tran B."/>
            <person name="Rogers Y.-H."/>
            <person name="Friedman R."/>
            <person name="Venter J.C."/>
        </authorList>
    </citation>
    <scope>NUCLEOTIDE SEQUENCE [LARGE SCALE GENOMIC DNA]</scope>
    <source>
        <strain evidence="11 12">MED297</strain>
    </source>
</reference>
<dbReference type="CDD" id="cd07433">
    <property type="entry name" value="PHP_PolIIIA_DnaE1"/>
    <property type="match status" value="1"/>
</dbReference>
<dbReference type="EC" id="2.7.7.7" evidence="2"/>
<dbReference type="InterPro" id="IPR041931">
    <property type="entry name" value="DNA_pol3_alpha_thumb_dom"/>
</dbReference>
<dbReference type="EMBL" id="AAOE01000005">
    <property type="protein sequence ID" value="EAR10237.1"/>
    <property type="molecule type" value="Genomic_DNA"/>
</dbReference>
<dbReference type="FunFam" id="1.10.10.1600:FF:000001">
    <property type="entry name" value="DNA polymerase III subunit alpha"/>
    <property type="match status" value="1"/>
</dbReference>
<dbReference type="Proteomes" id="UP000005953">
    <property type="component" value="Unassembled WGS sequence"/>
</dbReference>
<dbReference type="InterPro" id="IPR004013">
    <property type="entry name" value="PHP_dom"/>
</dbReference>
<evidence type="ECO:0000256" key="1">
    <source>
        <dbReference type="ARBA" id="ARBA00004496"/>
    </source>
</evidence>
<dbReference type="InterPro" id="IPR049821">
    <property type="entry name" value="PolIIIA_DnaE1_PHP"/>
</dbReference>
<dbReference type="HOGENOM" id="CLU_001600_0_0_6"/>
<dbReference type="OrthoDB" id="9803237at2"/>
<dbReference type="Pfam" id="PF07733">
    <property type="entry name" value="DNA_pol3_alpha"/>
    <property type="match status" value="1"/>
</dbReference>
<dbReference type="FunFam" id="1.10.150.870:FF:000001">
    <property type="entry name" value="DNA polymerase III subunit alpha"/>
    <property type="match status" value="1"/>
</dbReference>
<feature type="domain" description="Polymerase/histidinol phosphatase N-terminal" evidence="10">
    <location>
        <begin position="5"/>
        <end position="72"/>
    </location>
</feature>
<dbReference type="GO" id="GO:0003887">
    <property type="term" value="F:DNA-directed DNA polymerase activity"/>
    <property type="evidence" value="ECO:0007669"/>
    <property type="project" value="UniProtKB-KW"/>
</dbReference>
<dbReference type="GO" id="GO:0003676">
    <property type="term" value="F:nucleic acid binding"/>
    <property type="evidence" value="ECO:0007669"/>
    <property type="project" value="InterPro"/>
</dbReference>
<evidence type="ECO:0000256" key="6">
    <source>
        <dbReference type="ARBA" id="ARBA00022695"/>
    </source>
</evidence>
<dbReference type="InterPro" id="IPR040982">
    <property type="entry name" value="DNA_pol3_finger"/>
</dbReference>
<dbReference type="InterPro" id="IPR029460">
    <property type="entry name" value="DNAPol_HHH"/>
</dbReference>
<comment type="caution">
    <text evidence="11">The sequence shown here is derived from an EMBL/GenBank/DDBJ whole genome shotgun (WGS) entry which is preliminary data.</text>
</comment>
<evidence type="ECO:0000256" key="2">
    <source>
        <dbReference type="ARBA" id="ARBA00012417"/>
    </source>
</evidence>
<dbReference type="SMART" id="SM00481">
    <property type="entry name" value="POLIIIAc"/>
    <property type="match status" value="1"/>
</dbReference>
<dbReference type="GO" id="GO:0006260">
    <property type="term" value="P:DNA replication"/>
    <property type="evidence" value="ECO:0007669"/>
    <property type="project" value="UniProtKB-KW"/>
</dbReference>
<dbReference type="Pfam" id="PF17657">
    <property type="entry name" value="DNA_pol3_finger"/>
    <property type="match status" value="1"/>
</dbReference>
<comment type="subcellular location">
    <subcellularLocation>
        <location evidence="1">Cytoplasm</location>
    </subcellularLocation>
</comment>